<organism evidence="13 14">
    <name type="scientific">Marinomonas arctica</name>
    <dbReference type="NCBI Taxonomy" id="383750"/>
    <lineage>
        <taxon>Bacteria</taxon>
        <taxon>Pseudomonadati</taxon>
        <taxon>Pseudomonadota</taxon>
        <taxon>Gammaproteobacteria</taxon>
        <taxon>Oceanospirillales</taxon>
        <taxon>Oceanospirillaceae</taxon>
        <taxon>Marinomonas</taxon>
    </lineage>
</organism>
<evidence type="ECO:0000256" key="6">
    <source>
        <dbReference type="ARBA" id="ARBA00022857"/>
    </source>
</evidence>
<gene>
    <name evidence="13" type="ORF">IBG28_18265</name>
</gene>
<dbReference type="NCBIfam" id="TIGR00745">
    <property type="entry name" value="apbA_panE"/>
    <property type="match status" value="1"/>
</dbReference>
<dbReference type="Pfam" id="PF08546">
    <property type="entry name" value="ApbA_C"/>
    <property type="match status" value="1"/>
</dbReference>
<dbReference type="GO" id="GO:0005737">
    <property type="term" value="C:cytoplasm"/>
    <property type="evidence" value="ECO:0007669"/>
    <property type="project" value="TreeGrafter"/>
</dbReference>
<dbReference type="RefSeq" id="WP_111606796.1">
    <property type="nucleotide sequence ID" value="NZ_BMLJ01000009.1"/>
</dbReference>
<comment type="catalytic activity">
    <reaction evidence="9 10">
        <text>(R)-pantoate + NADP(+) = 2-dehydropantoate + NADPH + H(+)</text>
        <dbReference type="Rhea" id="RHEA:16233"/>
        <dbReference type="ChEBI" id="CHEBI:11561"/>
        <dbReference type="ChEBI" id="CHEBI:15378"/>
        <dbReference type="ChEBI" id="CHEBI:15980"/>
        <dbReference type="ChEBI" id="CHEBI:57783"/>
        <dbReference type="ChEBI" id="CHEBI:58349"/>
        <dbReference type="EC" id="1.1.1.169"/>
    </reaction>
</comment>
<evidence type="ECO:0000256" key="4">
    <source>
        <dbReference type="ARBA" id="ARBA00019465"/>
    </source>
</evidence>
<evidence type="ECO:0000259" key="12">
    <source>
        <dbReference type="Pfam" id="PF08546"/>
    </source>
</evidence>
<evidence type="ECO:0000313" key="14">
    <source>
        <dbReference type="Proteomes" id="UP000516370"/>
    </source>
</evidence>
<name>A0A7H1J509_9GAMM</name>
<dbReference type="Gene3D" id="3.40.50.720">
    <property type="entry name" value="NAD(P)-binding Rossmann-like Domain"/>
    <property type="match status" value="1"/>
</dbReference>
<dbReference type="InterPro" id="IPR050838">
    <property type="entry name" value="Ketopantoate_reductase"/>
</dbReference>
<accession>A0A7H1J509</accession>
<reference evidence="13 14" key="1">
    <citation type="submission" date="2020-09" db="EMBL/GenBank/DDBJ databases">
        <title>Complete genome sequence of an Arctic sea ice bacterium Marinomonas arctica BSI20414.</title>
        <authorList>
            <person name="Liao L."/>
            <person name="Chen B."/>
        </authorList>
    </citation>
    <scope>NUCLEOTIDE SEQUENCE [LARGE SCALE GENOMIC DNA]</scope>
    <source>
        <strain evidence="13 14">BSI20414</strain>
    </source>
</reference>
<dbReference type="InterPro" id="IPR013332">
    <property type="entry name" value="KPR_N"/>
</dbReference>
<proteinExistence type="inferred from homology"/>
<keyword evidence="7 10" id="KW-0560">Oxidoreductase</keyword>
<keyword evidence="14" id="KW-1185">Reference proteome</keyword>
<feature type="domain" description="Ketopantoate reductase C-terminal" evidence="12">
    <location>
        <begin position="193"/>
        <end position="314"/>
    </location>
</feature>
<dbReference type="GO" id="GO:0015940">
    <property type="term" value="P:pantothenate biosynthetic process"/>
    <property type="evidence" value="ECO:0007669"/>
    <property type="project" value="UniProtKB-UniPathway"/>
</dbReference>
<dbReference type="FunFam" id="1.10.1040.10:FF:000017">
    <property type="entry name" value="2-dehydropantoate 2-reductase"/>
    <property type="match status" value="1"/>
</dbReference>
<dbReference type="AlphaFoldDB" id="A0A7H1J509"/>
<dbReference type="InterPro" id="IPR008927">
    <property type="entry name" value="6-PGluconate_DH-like_C_sf"/>
</dbReference>
<dbReference type="GO" id="GO:0008677">
    <property type="term" value="F:2-dehydropantoate 2-reductase activity"/>
    <property type="evidence" value="ECO:0007669"/>
    <property type="project" value="UniProtKB-EC"/>
</dbReference>
<dbReference type="EC" id="1.1.1.169" evidence="3 10"/>
<comment type="function">
    <text evidence="10">Catalyzes the NADPH-dependent reduction of ketopantoate into pantoic acid.</text>
</comment>
<dbReference type="PANTHER" id="PTHR43765:SF2">
    <property type="entry name" value="2-DEHYDROPANTOATE 2-REDUCTASE"/>
    <property type="match status" value="1"/>
</dbReference>
<dbReference type="PROSITE" id="PS51257">
    <property type="entry name" value="PROKAR_LIPOPROTEIN"/>
    <property type="match status" value="1"/>
</dbReference>
<dbReference type="KEGG" id="mard:IBG28_18265"/>
<dbReference type="Pfam" id="PF02558">
    <property type="entry name" value="ApbA"/>
    <property type="match status" value="1"/>
</dbReference>
<dbReference type="SUPFAM" id="SSF48179">
    <property type="entry name" value="6-phosphogluconate dehydrogenase C-terminal domain-like"/>
    <property type="match status" value="1"/>
</dbReference>
<sequence length="324" mass="34627">MSTQTKKNFGAFGQQPNIVVVGAGAMGCYFGGMLTKAGHQVTFVDVNPEQIALINQRGVVLETDDGSYEMPARAALAKDVIQSADLVVLFTKTIHTIGAMESIRHILTDKTVVLSLQNGLGNAERIGQFVNPDQIVVGTTLVPADLKGPGHVASHGPSSSHIMDSTLNNPEWLSDLSDMFNQAELTTNIDPEIMTVIWSKVAFNAALNAICSITGSSTGGLTPSPAFKELAKQVVHETVRVGKANGVTLDENYIWNNVEMAMREHPNHKPSMLQDIEAARATEVDAINGAIVEAACFAGLQAPVNQTLAQLVRLSEQVAKNKKS</sequence>
<evidence type="ECO:0000313" key="13">
    <source>
        <dbReference type="EMBL" id="QNT05575.1"/>
    </source>
</evidence>
<keyword evidence="5 10" id="KW-0566">Pantothenate biosynthesis</keyword>
<dbReference type="InterPro" id="IPR003710">
    <property type="entry name" value="ApbA"/>
</dbReference>
<comment type="pathway">
    <text evidence="1 10">Cofactor biosynthesis; (R)-pantothenate biosynthesis; (R)-pantoate from 3-methyl-2-oxobutanoate: step 2/2.</text>
</comment>
<evidence type="ECO:0000256" key="3">
    <source>
        <dbReference type="ARBA" id="ARBA00013014"/>
    </source>
</evidence>
<evidence type="ECO:0000256" key="2">
    <source>
        <dbReference type="ARBA" id="ARBA00007870"/>
    </source>
</evidence>
<feature type="domain" description="Ketopantoate reductase N-terminal" evidence="11">
    <location>
        <begin position="18"/>
        <end position="159"/>
    </location>
</feature>
<dbReference type="GO" id="GO:0050661">
    <property type="term" value="F:NADP binding"/>
    <property type="evidence" value="ECO:0007669"/>
    <property type="project" value="TreeGrafter"/>
</dbReference>
<evidence type="ECO:0000259" key="11">
    <source>
        <dbReference type="Pfam" id="PF02558"/>
    </source>
</evidence>
<dbReference type="EMBL" id="CP061081">
    <property type="protein sequence ID" value="QNT05575.1"/>
    <property type="molecule type" value="Genomic_DNA"/>
</dbReference>
<evidence type="ECO:0000256" key="1">
    <source>
        <dbReference type="ARBA" id="ARBA00004994"/>
    </source>
</evidence>
<dbReference type="InterPro" id="IPR036291">
    <property type="entry name" value="NAD(P)-bd_dom_sf"/>
</dbReference>
<dbReference type="InterPro" id="IPR013752">
    <property type="entry name" value="KPA_reductase"/>
</dbReference>
<protein>
    <recommendedName>
        <fullName evidence="4 10">2-dehydropantoate 2-reductase</fullName>
        <ecNumber evidence="3 10">1.1.1.169</ecNumber>
    </recommendedName>
    <alternativeName>
        <fullName evidence="8 10">Ketopantoate reductase</fullName>
    </alternativeName>
</protein>
<dbReference type="PANTHER" id="PTHR43765">
    <property type="entry name" value="2-DEHYDROPANTOATE 2-REDUCTASE-RELATED"/>
    <property type="match status" value="1"/>
</dbReference>
<keyword evidence="6 10" id="KW-0521">NADP</keyword>
<evidence type="ECO:0000256" key="9">
    <source>
        <dbReference type="ARBA" id="ARBA00048793"/>
    </source>
</evidence>
<dbReference type="SUPFAM" id="SSF51735">
    <property type="entry name" value="NAD(P)-binding Rossmann-fold domains"/>
    <property type="match status" value="1"/>
</dbReference>
<dbReference type="InterPro" id="IPR013328">
    <property type="entry name" value="6PGD_dom2"/>
</dbReference>
<evidence type="ECO:0000256" key="8">
    <source>
        <dbReference type="ARBA" id="ARBA00032024"/>
    </source>
</evidence>
<dbReference type="OrthoDB" id="6530772at2"/>
<evidence type="ECO:0000256" key="5">
    <source>
        <dbReference type="ARBA" id="ARBA00022655"/>
    </source>
</evidence>
<evidence type="ECO:0000256" key="7">
    <source>
        <dbReference type="ARBA" id="ARBA00023002"/>
    </source>
</evidence>
<dbReference type="Gene3D" id="1.10.1040.10">
    <property type="entry name" value="N-(1-d-carboxylethyl)-l-norvaline Dehydrogenase, domain 2"/>
    <property type="match status" value="1"/>
</dbReference>
<dbReference type="UniPathway" id="UPA00028">
    <property type="reaction ID" value="UER00004"/>
</dbReference>
<evidence type="ECO:0000256" key="10">
    <source>
        <dbReference type="RuleBase" id="RU362068"/>
    </source>
</evidence>
<dbReference type="Proteomes" id="UP000516370">
    <property type="component" value="Chromosome"/>
</dbReference>
<comment type="similarity">
    <text evidence="2 10">Belongs to the ketopantoate reductase family.</text>
</comment>